<dbReference type="STRING" id="31234.E3LHM4"/>
<dbReference type="RefSeq" id="XP_003116288.2">
    <property type="nucleotide sequence ID" value="XM_003116240.2"/>
</dbReference>
<dbReference type="FunCoup" id="E3LHM4">
    <property type="interactions" value="1872"/>
</dbReference>
<dbReference type="OrthoDB" id="5816698at2759"/>
<sequence>MAAAAVEKIKSEMSNAGLSSGAIDGILKIAATYKPKEGEKPDMAQAMVTLGKLFAELETFIKTQPESDQTIYHNIIEKKKSELAALIKK</sequence>
<dbReference type="EMBL" id="DS268409">
    <property type="protein sequence ID" value="EFO95184.1"/>
    <property type="molecule type" value="Genomic_DNA"/>
</dbReference>
<dbReference type="eggNOG" id="ENOG502TIJX">
    <property type="taxonomic scope" value="Eukaryota"/>
</dbReference>
<dbReference type="HOGENOM" id="CLU_161560_3_0_1"/>
<protein>
    <submittedName>
        <fullName evidence="1">Uncharacterized protein</fullName>
    </submittedName>
</protein>
<gene>
    <name evidence="1" type="ORF">CRE_09230</name>
</gene>
<dbReference type="AlphaFoldDB" id="E3LHM4"/>
<dbReference type="PANTHER" id="PTHR33272">
    <property type="entry name" value="PROTEIN CBG22877-RELATED"/>
    <property type="match status" value="1"/>
</dbReference>
<reference evidence="1" key="1">
    <citation type="submission" date="2007-07" db="EMBL/GenBank/DDBJ databases">
        <title>PCAP assembly of the Caenorhabditis remanei genome.</title>
        <authorList>
            <consortium name="The Caenorhabditis remanei Sequencing Consortium"/>
            <person name="Wilson R.K."/>
        </authorList>
    </citation>
    <scope>NUCLEOTIDE SEQUENCE [LARGE SCALE GENOMIC DNA]</scope>
    <source>
        <strain evidence="1">PB4641</strain>
    </source>
</reference>
<dbReference type="OMA" id="SDQTIYH"/>
<dbReference type="CTD" id="9820634"/>
<proteinExistence type="predicted"/>
<dbReference type="GeneID" id="9820634"/>
<name>E3LHM4_CAERE</name>
<dbReference type="Pfam" id="PF14747">
    <property type="entry name" value="DUF4473"/>
    <property type="match status" value="1"/>
</dbReference>
<dbReference type="KEGG" id="crq:GCK72_020088"/>
<evidence type="ECO:0000313" key="2">
    <source>
        <dbReference type="Proteomes" id="UP000008281"/>
    </source>
</evidence>
<evidence type="ECO:0000313" key="1">
    <source>
        <dbReference type="EMBL" id="EFO95184.1"/>
    </source>
</evidence>
<dbReference type="Proteomes" id="UP000008281">
    <property type="component" value="Unassembled WGS sequence"/>
</dbReference>
<organism evidence="2">
    <name type="scientific">Caenorhabditis remanei</name>
    <name type="common">Caenorhabditis vulgaris</name>
    <dbReference type="NCBI Taxonomy" id="31234"/>
    <lineage>
        <taxon>Eukaryota</taxon>
        <taxon>Metazoa</taxon>
        <taxon>Ecdysozoa</taxon>
        <taxon>Nematoda</taxon>
        <taxon>Chromadorea</taxon>
        <taxon>Rhabditida</taxon>
        <taxon>Rhabditina</taxon>
        <taxon>Rhabditomorpha</taxon>
        <taxon>Rhabditoidea</taxon>
        <taxon>Rhabditidae</taxon>
        <taxon>Peloderinae</taxon>
        <taxon>Caenorhabditis</taxon>
    </lineage>
</organism>
<keyword evidence="2" id="KW-1185">Reference proteome</keyword>
<accession>E3LHM4</accession>
<dbReference type="PANTHER" id="PTHR33272:SF4">
    <property type="entry name" value="30S RIBOSOMAL PROTEIN S15-RELATED"/>
    <property type="match status" value="1"/>
</dbReference>
<dbReference type="InterPro" id="IPR027913">
    <property type="entry name" value="DUF4473"/>
</dbReference>